<dbReference type="EMBL" id="LVJN01000019">
    <property type="protein sequence ID" value="OSM04018.1"/>
    <property type="molecule type" value="Genomic_DNA"/>
</dbReference>
<evidence type="ECO:0000256" key="1">
    <source>
        <dbReference type="SAM" id="MobiDB-lite"/>
    </source>
</evidence>
<proteinExistence type="predicted"/>
<feature type="region of interest" description="Disordered" evidence="1">
    <location>
        <begin position="245"/>
        <end position="304"/>
    </location>
</feature>
<feature type="compositionally biased region" description="Polar residues" evidence="1">
    <location>
        <begin position="335"/>
        <end position="350"/>
    </location>
</feature>
<evidence type="ECO:0000313" key="3">
    <source>
        <dbReference type="Proteomes" id="UP000194003"/>
    </source>
</evidence>
<gene>
    <name evidence="2" type="ORF">MAIT1_03727</name>
</gene>
<reference evidence="2 3" key="1">
    <citation type="journal article" date="2016" name="BMC Genomics">
        <title>Combined genomic and structural analyses of a cultured magnetotactic bacterium reveals its niche adaptation to a dynamic environment.</title>
        <authorList>
            <person name="Araujo A.C."/>
            <person name="Morillo V."/>
            <person name="Cypriano J."/>
            <person name="Teixeira L.C."/>
            <person name="Leao P."/>
            <person name="Lyra S."/>
            <person name="Almeida L.G."/>
            <person name="Bazylinski D.A."/>
            <person name="Vasconcellos A.T."/>
            <person name="Abreu F."/>
            <person name="Lins U."/>
        </authorList>
    </citation>
    <scope>NUCLEOTIDE SEQUENCE [LARGE SCALE GENOMIC DNA]</scope>
    <source>
        <strain evidence="2 3">IT-1</strain>
    </source>
</reference>
<feature type="region of interest" description="Disordered" evidence="1">
    <location>
        <begin position="173"/>
        <end position="220"/>
    </location>
</feature>
<protein>
    <submittedName>
        <fullName evidence="2">Uncharacterized protein</fullName>
    </submittedName>
</protein>
<accession>A0A1Y2K3T6</accession>
<sequence length="634" mass="67641">MILFAERPPRRPQPDFFRRDTMYPTNRFFTWEEMQEDPDLRRQAEQMYVDLRGPALAEKITYPGAHPITQGNLKARGEFQSANLLDQQTFNTVAANMAGQRADDQGVVMGYEGPSTRDREGIRLTYTDENVPPVGWDDPTPRGHFAGAQAPAVPAQVPEETLAAALPHLARPGWPGAAPAAPLQQAGAQGGAPVAPSHPFAPQTQPNAQPPAAPVPLNDLSAYKPPLPFAPTAQQAAVQPAPNLAAAKPPLPFAPTAPQQAAPQPSAPTPDLSAYKPPLPFASVTQPATTPAALPPQANGSLLQPGARAPALAQEQLFNMMQMATLQPGSAEHQALQNRQQEIAAQMQPPSNSLEDLLQQPQRPWDGDIRPAPSQFEEFRQDARDAIGGVWDGATFGQFSEWMNSGENGPRVRTDTPLYQGARDISDVATLFVGGAGLLKGGAKLGAWSAEQAGNWLPRLLNTGAYIAETAGENALLDASKRSAEILTGQNTTDAQGQPAHGLPAEVKAMADATLAADAQGQRNIGNTQQAARLDRTGKQLSYANATLAYNDAIAAGKSRTEASGEFAKALLADKLGEKALQLTEKYWRVLPNPLEKGIGAGLTSWIGSKATNSLLSDSPNNEYEEEYGYYVAP</sequence>
<feature type="compositionally biased region" description="Low complexity" evidence="1">
    <location>
        <begin position="285"/>
        <end position="298"/>
    </location>
</feature>
<name>A0A1Y2K3T6_9PROT</name>
<feature type="region of interest" description="Disordered" evidence="1">
    <location>
        <begin position="330"/>
        <end position="350"/>
    </location>
</feature>
<feature type="compositionally biased region" description="Low complexity" evidence="1">
    <location>
        <begin position="173"/>
        <end position="207"/>
    </location>
</feature>
<dbReference type="AlphaFoldDB" id="A0A1Y2K3T6"/>
<keyword evidence="3" id="KW-1185">Reference proteome</keyword>
<dbReference type="STRING" id="1434232.MAIT1_03727"/>
<comment type="caution">
    <text evidence="2">The sequence shown here is derived from an EMBL/GenBank/DDBJ whole genome shotgun (WGS) entry which is preliminary data.</text>
</comment>
<organism evidence="2 3">
    <name type="scientific">Magnetofaba australis IT-1</name>
    <dbReference type="NCBI Taxonomy" id="1434232"/>
    <lineage>
        <taxon>Bacteria</taxon>
        <taxon>Pseudomonadati</taxon>
        <taxon>Pseudomonadota</taxon>
        <taxon>Magnetococcia</taxon>
        <taxon>Magnetococcales</taxon>
        <taxon>Magnetococcaceae</taxon>
        <taxon>Magnetofaba</taxon>
    </lineage>
</organism>
<dbReference type="Proteomes" id="UP000194003">
    <property type="component" value="Unassembled WGS sequence"/>
</dbReference>
<evidence type="ECO:0000313" key="2">
    <source>
        <dbReference type="EMBL" id="OSM04018.1"/>
    </source>
</evidence>